<organism evidence="1 2">
    <name type="scientific">Panagrolaimus sp. PS1159</name>
    <dbReference type="NCBI Taxonomy" id="55785"/>
    <lineage>
        <taxon>Eukaryota</taxon>
        <taxon>Metazoa</taxon>
        <taxon>Ecdysozoa</taxon>
        <taxon>Nematoda</taxon>
        <taxon>Chromadorea</taxon>
        <taxon>Rhabditida</taxon>
        <taxon>Tylenchina</taxon>
        <taxon>Panagrolaimomorpha</taxon>
        <taxon>Panagrolaimoidea</taxon>
        <taxon>Panagrolaimidae</taxon>
        <taxon>Panagrolaimus</taxon>
    </lineage>
</organism>
<protein>
    <submittedName>
        <fullName evidence="2">SXP/RAL-2 family protein Ani s 5-like cation-binding domain-containing protein</fullName>
    </submittedName>
</protein>
<reference evidence="2" key="1">
    <citation type="submission" date="2022-11" db="UniProtKB">
        <authorList>
            <consortium name="WormBaseParasite"/>
        </authorList>
    </citation>
    <scope>IDENTIFICATION</scope>
</reference>
<dbReference type="Proteomes" id="UP000887580">
    <property type="component" value="Unplaced"/>
</dbReference>
<evidence type="ECO:0000313" key="1">
    <source>
        <dbReference type="Proteomes" id="UP000887580"/>
    </source>
</evidence>
<proteinExistence type="predicted"/>
<accession>A0AC35FGZ9</accession>
<dbReference type="WBParaSite" id="PS1159_v2.g17413.t1">
    <property type="protein sequence ID" value="PS1159_v2.g17413.t1"/>
    <property type="gene ID" value="PS1159_v2.g17413"/>
</dbReference>
<name>A0AC35FGZ9_9BILA</name>
<evidence type="ECO:0000313" key="2">
    <source>
        <dbReference type="WBParaSite" id="PS1159_v2.g17413.t1"/>
    </source>
</evidence>
<sequence length="161" mass="18067">MSSFKIIFAFCLIAFAAAAPIGEFGGIFGDIEKTLNDEQKQQLKAIFTNDALTKQQIQDQIKEYFEKIGGDALNKFNELHGSFESKKDEMIKKIEDATSNMSEGAKQLVAQIKQIKENMSLTRSQDREQMKTLFDNAPEDVKNELKSLKGIFGNHDEHGSA</sequence>